<keyword evidence="1" id="KW-0245">EGF-like domain</keyword>
<dbReference type="GO" id="GO:0005044">
    <property type="term" value="F:scavenger receptor activity"/>
    <property type="evidence" value="ECO:0007669"/>
    <property type="project" value="InterPro"/>
</dbReference>
<dbReference type="InterPro" id="IPR042635">
    <property type="entry name" value="MEGF10/SREC1/2-like"/>
</dbReference>
<keyword evidence="2" id="KW-0472">Membrane</keyword>
<evidence type="ECO:0000256" key="1">
    <source>
        <dbReference type="ARBA" id="ARBA00022536"/>
    </source>
</evidence>
<evidence type="ECO:0000313" key="4">
    <source>
        <dbReference type="Proteomes" id="UP000694844"/>
    </source>
</evidence>
<proteinExistence type="predicted"/>
<reference evidence="5" key="1">
    <citation type="submission" date="2025-08" db="UniProtKB">
        <authorList>
            <consortium name="RefSeq"/>
        </authorList>
    </citation>
    <scope>IDENTIFICATION</scope>
    <source>
        <tissue evidence="5">Whole sample</tissue>
    </source>
</reference>
<evidence type="ECO:0000313" key="5">
    <source>
        <dbReference type="RefSeq" id="XP_022338277.1"/>
    </source>
</evidence>
<feature type="signal peptide" evidence="3">
    <location>
        <begin position="1"/>
        <end position="18"/>
    </location>
</feature>
<keyword evidence="2" id="KW-0812">Transmembrane</keyword>
<dbReference type="GeneID" id="111133864"/>
<keyword evidence="4" id="KW-1185">Reference proteome</keyword>
<accession>A0A8B8ECA9</accession>
<evidence type="ECO:0000256" key="2">
    <source>
        <dbReference type="SAM" id="Phobius"/>
    </source>
</evidence>
<keyword evidence="2" id="KW-1133">Transmembrane helix</keyword>
<dbReference type="PANTHER" id="PTHR24043">
    <property type="entry name" value="SCAVENGER RECEPTOR CLASS F"/>
    <property type="match status" value="1"/>
</dbReference>
<keyword evidence="3" id="KW-0732">Signal</keyword>
<dbReference type="OrthoDB" id="6129274at2759"/>
<evidence type="ECO:0000256" key="3">
    <source>
        <dbReference type="SAM" id="SignalP"/>
    </source>
</evidence>
<gene>
    <name evidence="5" type="primary">LOC111133864</name>
</gene>
<feature type="transmembrane region" description="Helical" evidence="2">
    <location>
        <begin position="236"/>
        <end position="258"/>
    </location>
</feature>
<dbReference type="KEGG" id="cvn:111133864"/>
<protein>
    <submittedName>
        <fullName evidence="5">Multiple epidermal growth factor-like domains protein 11 isoform X1</fullName>
    </submittedName>
</protein>
<sequence length="361" mass="39778">MIANMHTFLLFVCPFVTGTTIDTGCCEKTSTASCKRCCINYYMVNDTCKGCPIGSMGKDCSTGCPYPFFGPNCKSHCDCEENICHEVKGCLDRKISTPYDQSTKRGNITSVEAIGSSGCCENSIKGSCTKCCPNYHMVNDICEDCPKGTWSDNCSKPCPRLRFGRKCLQTCSCDENMCDAVTGCNDSMITHNSLSTRNAHYKNAQTTASSMVQEIYQFNRRVAGRNEDKFSIQTTIIAVSAALGISLLAILLLVILLYRKRGMDSLLNINTHELQIIRRQDESCVVSTQPSTPNVYINKGSVMGQSHKQGLSATWSHPDSVKSCTCLAKVNHKIDSKKGKSRYEKLLFDSGPNDSEESDEE</sequence>
<organism evidence="4 5">
    <name type="scientific">Crassostrea virginica</name>
    <name type="common">Eastern oyster</name>
    <dbReference type="NCBI Taxonomy" id="6565"/>
    <lineage>
        <taxon>Eukaryota</taxon>
        <taxon>Metazoa</taxon>
        <taxon>Spiralia</taxon>
        <taxon>Lophotrochozoa</taxon>
        <taxon>Mollusca</taxon>
        <taxon>Bivalvia</taxon>
        <taxon>Autobranchia</taxon>
        <taxon>Pteriomorphia</taxon>
        <taxon>Ostreida</taxon>
        <taxon>Ostreoidea</taxon>
        <taxon>Ostreidae</taxon>
        <taxon>Crassostrea</taxon>
    </lineage>
</organism>
<dbReference type="AlphaFoldDB" id="A0A8B8ECA9"/>
<feature type="chain" id="PRO_5034303778" evidence="3">
    <location>
        <begin position="19"/>
        <end position="361"/>
    </location>
</feature>
<dbReference type="RefSeq" id="XP_022338277.1">
    <property type="nucleotide sequence ID" value="XM_022482569.1"/>
</dbReference>
<dbReference type="Proteomes" id="UP000694844">
    <property type="component" value="Chromosome 5"/>
</dbReference>
<name>A0A8B8ECA9_CRAVI</name>